<feature type="region of interest" description="Disordered" evidence="10">
    <location>
        <begin position="1"/>
        <end position="30"/>
    </location>
</feature>
<evidence type="ECO:0000256" key="3">
    <source>
        <dbReference type="ARBA" id="ARBA00022741"/>
    </source>
</evidence>
<reference evidence="13 14" key="1">
    <citation type="submission" date="2022-09" db="EMBL/GenBank/DDBJ databases">
        <authorList>
            <person name="Palmer J.M."/>
        </authorList>
    </citation>
    <scope>NUCLEOTIDE SEQUENCE [LARGE SCALE GENOMIC DNA]</scope>
    <source>
        <strain evidence="13 14">DSM 7382</strain>
    </source>
</reference>
<keyword evidence="5 13" id="KW-0347">Helicase</keyword>
<evidence type="ECO:0000256" key="8">
    <source>
        <dbReference type="ARBA" id="ARBA00023242"/>
    </source>
</evidence>
<dbReference type="InterPro" id="IPR050079">
    <property type="entry name" value="DEAD_box_RNA_helicase"/>
</dbReference>
<dbReference type="InterPro" id="IPR027417">
    <property type="entry name" value="P-loop_NTPase"/>
</dbReference>
<evidence type="ECO:0000256" key="4">
    <source>
        <dbReference type="ARBA" id="ARBA00022801"/>
    </source>
</evidence>
<keyword evidence="2" id="KW-0690">Ribosome biogenesis</keyword>
<evidence type="ECO:0000256" key="9">
    <source>
        <dbReference type="PROSITE-ProRule" id="PRU00552"/>
    </source>
</evidence>
<evidence type="ECO:0000256" key="10">
    <source>
        <dbReference type="SAM" id="MobiDB-lite"/>
    </source>
</evidence>
<dbReference type="GO" id="GO:0042254">
    <property type="term" value="P:ribosome biogenesis"/>
    <property type="evidence" value="ECO:0007669"/>
    <property type="project" value="UniProtKB-KW"/>
</dbReference>
<gene>
    <name evidence="13" type="primary">DBP10</name>
    <name evidence="13" type="ORF">QCA50_016273</name>
</gene>
<organism evidence="13 14">
    <name type="scientific">Cerrena zonata</name>
    <dbReference type="NCBI Taxonomy" id="2478898"/>
    <lineage>
        <taxon>Eukaryota</taxon>
        <taxon>Fungi</taxon>
        <taxon>Dikarya</taxon>
        <taxon>Basidiomycota</taxon>
        <taxon>Agaricomycotina</taxon>
        <taxon>Agaricomycetes</taxon>
        <taxon>Polyporales</taxon>
        <taxon>Cerrenaceae</taxon>
        <taxon>Cerrena</taxon>
    </lineage>
</organism>
<dbReference type="SUPFAM" id="SSF52540">
    <property type="entry name" value="P-loop containing nucleoside triphosphate hydrolases"/>
    <property type="match status" value="1"/>
</dbReference>
<dbReference type="EMBL" id="JASBNA010000047">
    <property type="protein sequence ID" value="KAK7680705.1"/>
    <property type="molecule type" value="Genomic_DNA"/>
</dbReference>
<dbReference type="InterPro" id="IPR014001">
    <property type="entry name" value="Helicase_ATP-bd"/>
</dbReference>
<comment type="caution">
    <text evidence="13">The sequence shown here is derived from an EMBL/GenBank/DDBJ whole genome shotgun (WGS) entry which is preliminary data.</text>
</comment>
<evidence type="ECO:0000256" key="1">
    <source>
        <dbReference type="ARBA" id="ARBA00004123"/>
    </source>
</evidence>
<dbReference type="Proteomes" id="UP001385951">
    <property type="component" value="Unassembled WGS sequence"/>
</dbReference>
<evidence type="ECO:0000259" key="12">
    <source>
        <dbReference type="PROSITE" id="PS51195"/>
    </source>
</evidence>
<dbReference type="PANTHER" id="PTHR47959">
    <property type="entry name" value="ATP-DEPENDENT RNA HELICASE RHLE-RELATED"/>
    <property type="match status" value="1"/>
</dbReference>
<keyword evidence="4" id="KW-0378">Hydrolase</keyword>
<dbReference type="SMART" id="SM00487">
    <property type="entry name" value="DEXDc"/>
    <property type="match status" value="1"/>
</dbReference>
<dbReference type="InterPro" id="IPR011545">
    <property type="entry name" value="DEAD/DEAH_box_helicase_dom"/>
</dbReference>
<evidence type="ECO:0000259" key="11">
    <source>
        <dbReference type="PROSITE" id="PS51192"/>
    </source>
</evidence>
<dbReference type="GO" id="GO:0016787">
    <property type="term" value="F:hydrolase activity"/>
    <property type="evidence" value="ECO:0007669"/>
    <property type="project" value="UniProtKB-KW"/>
</dbReference>
<evidence type="ECO:0000256" key="5">
    <source>
        <dbReference type="ARBA" id="ARBA00022806"/>
    </source>
</evidence>
<dbReference type="GO" id="GO:0003724">
    <property type="term" value="F:RNA helicase activity"/>
    <property type="evidence" value="ECO:0007669"/>
    <property type="project" value="InterPro"/>
</dbReference>
<comment type="subcellular location">
    <subcellularLocation>
        <location evidence="1">Nucleus</location>
    </subcellularLocation>
</comment>
<dbReference type="Gene3D" id="3.40.50.300">
    <property type="entry name" value="P-loop containing nucleotide triphosphate hydrolases"/>
    <property type="match status" value="1"/>
</dbReference>
<dbReference type="GO" id="GO:0005829">
    <property type="term" value="C:cytosol"/>
    <property type="evidence" value="ECO:0007669"/>
    <property type="project" value="TreeGrafter"/>
</dbReference>
<dbReference type="InterPro" id="IPR014014">
    <property type="entry name" value="RNA_helicase_DEAD_Q_motif"/>
</dbReference>
<evidence type="ECO:0000256" key="6">
    <source>
        <dbReference type="ARBA" id="ARBA00022840"/>
    </source>
</evidence>
<evidence type="ECO:0000256" key="7">
    <source>
        <dbReference type="ARBA" id="ARBA00022884"/>
    </source>
</evidence>
<dbReference type="AlphaFoldDB" id="A0AAW0FNY9"/>
<sequence length="182" mass="20055">MNKKAQPKQAFPSLELSDDEDDSNEAKDMSSYFAFNNPQAKKAKNGSFQSFGFSKFLLTNISKKGFRQPTPIQRKTIPLVMENRDVVGMARTGSGKTAAFTLPVVEKLKSHSPKVGARAIILSPSRELALQTFKQVKEFSKGTDLRSIVLIGGDSLEEQFSSMMTNPDIIVATPGRFLHLKG</sequence>
<keyword evidence="3" id="KW-0547">Nucleotide-binding</keyword>
<feature type="domain" description="DEAD-box RNA helicase Q" evidence="12">
    <location>
        <begin position="46"/>
        <end position="74"/>
    </location>
</feature>
<keyword evidence="8" id="KW-0539">Nucleus</keyword>
<accession>A0AAW0FNY9</accession>
<evidence type="ECO:0000313" key="14">
    <source>
        <dbReference type="Proteomes" id="UP001385951"/>
    </source>
</evidence>
<feature type="domain" description="Helicase ATP-binding" evidence="11">
    <location>
        <begin position="77"/>
        <end position="182"/>
    </location>
</feature>
<dbReference type="Pfam" id="PF00270">
    <property type="entry name" value="DEAD"/>
    <property type="match status" value="1"/>
</dbReference>
<protein>
    <submittedName>
        <fullName evidence="13">ATP-dependent RNA helicase dbp10</fullName>
    </submittedName>
</protein>
<keyword evidence="14" id="KW-1185">Reference proteome</keyword>
<dbReference type="GO" id="GO:0005634">
    <property type="term" value="C:nucleus"/>
    <property type="evidence" value="ECO:0007669"/>
    <property type="project" value="UniProtKB-SubCell"/>
</dbReference>
<feature type="short sequence motif" description="Q motif" evidence="9">
    <location>
        <begin position="46"/>
        <end position="74"/>
    </location>
</feature>
<keyword evidence="6" id="KW-0067">ATP-binding</keyword>
<evidence type="ECO:0000313" key="13">
    <source>
        <dbReference type="EMBL" id="KAK7680705.1"/>
    </source>
</evidence>
<dbReference type="GO" id="GO:0003723">
    <property type="term" value="F:RNA binding"/>
    <property type="evidence" value="ECO:0007669"/>
    <property type="project" value="UniProtKB-KW"/>
</dbReference>
<name>A0AAW0FNY9_9APHY</name>
<dbReference type="GO" id="GO:0005524">
    <property type="term" value="F:ATP binding"/>
    <property type="evidence" value="ECO:0007669"/>
    <property type="project" value="UniProtKB-KW"/>
</dbReference>
<dbReference type="PROSITE" id="PS51195">
    <property type="entry name" value="Q_MOTIF"/>
    <property type="match status" value="1"/>
</dbReference>
<dbReference type="GO" id="GO:0010467">
    <property type="term" value="P:gene expression"/>
    <property type="evidence" value="ECO:0007669"/>
    <property type="project" value="UniProtKB-ARBA"/>
</dbReference>
<dbReference type="PROSITE" id="PS51192">
    <property type="entry name" value="HELICASE_ATP_BIND_1"/>
    <property type="match status" value="1"/>
</dbReference>
<evidence type="ECO:0000256" key="2">
    <source>
        <dbReference type="ARBA" id="ARBA00022517"/>
    </source>
</evidence>
<proteinExistence type="predicted"/>
<keyword evidence="7" id="KW-0694">RNA-binding</keyword>
<dbReference type="PANTHER" id="PTHR47959:SF8">
    <property type="entry name" value="RNA HELICASE"/>
    <property type="match status" value="1"/>
</dbReference>